<dbReference type="Proteomes" id="UP000654123">
    <property type="component" value="Unassembled WGS sequence"/>
</dbReference>
<evidence type="ECO:0000313" key="2">
    <source>
        <dbReference type="Proteomes" id="UP000654123"/>
    </source>
</evidence>
<dbReference type="AlphaFoldDB" id="A0A918EK84"/>
<dbReference type="RefSeq" id="WP_373295936.1">
    <property type="nucleotide sequence ID" value="NZ_BMSV01000004.1"/>
</dbReference>
<sequence>MRRVRPPEPRPPCGGAAGSVYEQVRRFVEISGGNTARLSREQKGRFVAICWTAQMFRHFEDPKPGYVADWQDLPVWQQETDADVFEAIEKALD</sequence>
<gene>
    <name evidence="1" type="ORF">GCM10010249_22300</name>
</gene>
<keyword evidence="2" id="KW-1185">Reference proteome</keyword>
<reference evidence="1" key="1">
    <citation type="journal article" date="2014" name="Int. J. Syst. Evol. Microbiol.">
        <title>Complete genome sequence of Corynebacterium casei LMG S-19264T (=DSM 44701T), isolated from a smear-ripened cheese.</title>
        <authorList>
            <consortium name="US DOE Joint Genome Institute (JGI-PGF)"/>
            <person name="Walter F."/>
            <person name="Albersmeier A."/>
            <person name="Kalinowski J."/>
            <person name="Ruckert C."/>
        </authorList>
    </citation>
    <scope>NUCLEOTIDE SEQUENCE</scope>
    <source>
        <strain evidence="1">JCM 4335</strain>
    </source>
</reference>
<comment type="caution">
    <text evidence="1">The sequence shown here is derived from an EMBL/GenBank/DDBJ whole genome shotgun (WGS) entry which is preliminary data.</text>
</comment>
<reference evidence="1" key="2">
    <citation type="submission" date="2020-09" db="EMBL/GenBank/DDBJ databases">
        <authorList>
            <person name="Sun Q."/>
            <person name="Ohkuma M."/>
        </authorList>
    </citation>
    <scope>NUCLEOTIDE SEQUENCE</scope>
    <source>
        <strain evidence="1">JCM 4335</strain>
    </source>
</reference>
<organism evidence="1 2">
    <name type="scientific">Streptomyces roseolilacinus</name>
    <dbReference type="NCBI Taxonomy" id="66904"/>
    <lineage>
        <taxon>Bacteria</taxon>
        <taxon>Bacillati</taxon>
        <taxon>Actinomycetota</taxon>
        <taxon>Actinomycetes</taxon>
        <taxon>Kitasatosporales</taxon>
        <taxon>Streptomycetaceae</taxon>
        <taxon>Streptomyces</taxon>
    </lineage>
</organism>
<dbReference type="EMBL" id="BMSV01000004">
    <property type="protein sequence ID" value="GGQ03515.1"/>
    <property type="molecule type" value="Genomic_DNA"/>
</dbReference>
<protein>
    <submittedName>
        <fullName evidence="1">Uncharacterized protein</fullName>
    </submittedName>
</protein>
<proteinExistence type="predicted"/>
<accession>A0A918EK84</accession>
<evidence type="ECO:0000313" key="1">
    <source>
        <dbReference type="EMBL" id="GGQ03515.1"/>
    </source>
</evidence>
<name>A0A918EK84_9ACTN</name>